<dbReference type="InterPro" id="IPR034586">
    <property type="entry name" value="Bfa1/Byr4"/>
</dbReference>
<feature type="compositionally biased region" description="Low complexity" evidence="1">
    <location>
        <begin position="511"/>
        <end position="525"/>
    </location>
</feature>
<feature type="compositionally biased region" description="Acidic residues" evidence="1">
    <location>
        <begin position="300"/>
        <end position="310"/>
    </location>
</feature>
<feature type="compositionally biased region" description="Polar residues" evidence="1">
    <location>
        <begin position="478"/>
        <end position="488"/>
    </location>
</feature>
<keyword evidence="3" id="KW-1185">Reference proteome</keyword>
<dbReference type="AlphaFoldDB" id="A0A8H3WZ46"/>
<dbReference type="GO" id="GO:0001100">
    <property type="term" value="P:negative regulation of exit from mitosis"/>
    <property type="evidence" value="ECO:0007669"/>
    <property type="project" value="InterPro"/>
</dbReference>
<sequence length="1093" mass="120829">MLPILNTTVKKFPLAQIESDEENWDDIEIPSSGLMVIDNTSEDDIEDVGKISTNDMSGITIVDSDDDVENILRSTIAFDQKSLFTSTNKNPPHLLDDVSTSSKIVRRNDELNAAVKAMIGDLNNSLSNKEFTGTITMLGNPKKVVDMDDWDNDMEIPEDGLSFSDPSKSSSFNFINYNVKRIDNPSTFPRISTENVVESLDQDFELMDSNDLNFSTDALKVYGGDDDDNYSAFDSEGGNDIMSGGFYSRDSPRDSLRDSPRDSLRDSPRDSPRGSLRDSLGGSPRFNVIVSPDPSSSNFESEDESFDDLQIPDEQLTLFPPRREYQNSPLSRSDTIIKDNSMDYKLDDDDDDIGEDNFWSGLDVQYDNAFEPDNIKNKNIVSKSVLVQYKRPRRQSFTIEFSPSLISDSLMNIDDPHSFDINSSDEFSHSKDSSSTSEKSTTSSTSKNSKSSSSSLSKKVTKKNCLSSLETPPSSPTKVTSNSKNNIISKRPSNISSKTSPPSKKYKSNISKTPDSPKSTSSSSSSKEKDSTTTKSSTKSSAKSVGKSVTNSVTNLKSVANSVTKSVTKNSTTSKPRTLSTSKALNTNVTSIKENFNPLTKSKKIFVASSKSLTNKLLDSTKLSKMASSPSLKTTKISDSSSLTKHANISSISLASVKTHHSLPSVPSKKSNFTTTVSSSKTSKSLLNSSKPTHSHVKSAPSLSVISTVNKINNSKKNQKSCGSKTLRIMLKPNNSQNYGDGTELDVFDDLPICLDKERAYKIYPASPIFDANSGILSDRKNIASSIGSKALSKSNAESRRSSTSSKKKNRQKKPHLIRNLNSEKGTKVVGEMVYNPILQRWDGNELALKDFDSSPQRPALISNMNPQSTNTKSLHMVGRMIFDPIKMSWFHSSAKDNNNSMSSEEEELLALFDSEEEIDLENTESAKNTDGFDESSKFKCHTSSGELLGMNNSRNDELWDATSLVFSDGDHNEIVYSAEGRRRRRIIATGNGNKQTNDNDNVFETNEFQVGSEFDVSKGFLANLVASERQHKKEMNRWYSAIRSISNEQRFGLKDRNYQRGFLYEIRNPNIVNSIITLNSGKHKKYSSSGSK</sequence>
<feature type="compositionally biased region" description="Low complexity" evidence="1">
    <location>
        <begin position="492"/>
        <end position="503"/>
    </location>
</feature>
<feature type="compositionally biased region" description="Low complexity" evidence="1">
    <location>
        <begin position="563"/>
        <end position="575"/>
    </location>
</feature>
<feature type="region of interest" description="Disordered" evidence="1">
    <location>
        <begin position="231"/>
        <end position="310"/>
    </location>
</feature>
<gene>
    <name evidence="2" type="ORF">F8M41_012222</name>
</gene>
<feature type="region of interest" description="Disordered" evidence="1">
    <location>
        <begin position="421"/>
        <end position="549"/>
    </location>
</feature>
<dbReference type="Proteomes" id="UP000439903">
    <property type="component" value="Unassembled WGS sequence"/>
</dbReference>
<feature type="compositionally biased region" description="Basic and acidic residues" evidence="1">
    <location>
        <begin position="250"/>
        <end position="276"/>
    </location>
</feature>
<reference evidence="2 3" key="1">
    <citation type="journal article" date="2019" name="Environ. Microbiol.">
        <title>At the nexus of three kingdoms: the genome of the mycorrhizal fungus Gigaspora margarita provides insights into plant, endobacterial and fungal interactions.</title>
        <authorList>
            <person name="Venice F."/>
            <person name="Ghignone S."/>
            <person name="Salvioli di Fossalunga A."/>
            <person name="Amselem J."/>
            <person name="Novero M."/>
            <person name="Xianan X."/>
            <person name="Sedzielewska Toro K."/>
            <person name="Morin E."/>
            <person name="Lipzen A."/>
            <person name="Grigoriev I.V."/>
            <person name="Henrissat B."/>
            <person name="Martin F.M."/>
            <person name="Bonfante P."/>
        </authorList>
    </citation>
    <scope>NUCLEOTIDE SEQUENCE [LARGE SCALE GENOMIC DNA]</scope>
    <source>
        <strain evidence="2 3">BEG34</strain>
    </source>
</reference>
<feature type="region of interest" description="Disordered" evidence="1">
    <location>
        <begin position="660"/>
        <end position="702"/>
    </location>
</feature>
<accession>A0A8H3WZ46</accession>
<dbReference type="GO" id="GO:0044732">
    <property type="term" value="C:mitotic spindle pole body"/>
    <property type="evidence" value="ECO:0007669"/>
    <property type="project" value="TreeGrafter"/>
</dbReference>
<protein>
    <submittedName>
        <fullName evidence="2">Two-component GAP Byr4</fullName>
    </submittedName>
</protein>
<organism evidence="2 3">
    <name type="scientific">Gigaspora margarita</name>
    <dbReference type="NCBI Taxonomy" id="4874"/>
    <lineage>
        <taxon>Eukaryota</taxon>
        <taxon>Fungi</taxon>
        <taxon>Fungi incertae sedis</taxon>
        <taxon>Mucoromycota</taxon>
        <taxon>Glomeromycotina</taxon>
        <taxon>Glomeromycetes</taxon>
        <taxon>Diversisporales</taxon>
        <taxon>Gigasporaceae</taxon>
        <taxon>Gigaspora</taxon>
    </lineage>
</organism>
<feature type="region of interest" description="Disordered" evidence="1">
    <location>
        <begin position="788"/>
        <end position="823"/>
    </location>
</feature>
<comment type="caution">
    <text evidence="2">The sequence shown here is derived from an EMBL/GenBank/DDBJ whole genome shotgun (WGS) entry which is preliminary data.</text>
</comment>
<proteinExistence type="predicted"/>
<dbReference type="EMBL" id="WTPW01002494">
    <property type="protein sequence ID" value="KAF0379659.1"/>
    <property type="molecule type" value="Genomic_DNA"/>
</dbReference>
<evidence type="ECO:0000256" key="1">
    <source>
        <dbReference type="SAM" id="MobiDB-lite"/>
    </source>
</evidence>
<feature type="compositionally biased region" description="Low complexity" evidence="1">
    <location>
        <begin position="433"/>
        <end position="458"/>
    </location>
</feature>
<feature type="compositionally biased region" description="Low complexity" evidence="1">
    <location>
        <begin position="668"/>
        <end position="692"/>
    </location>
</feature>
<name>A0A8H3WZ46_GIGMA</name>
<feature type="compositionally biased region" description="Basic residues" evidence="1">
    <location>
        <begin position="806"/>
        <end position="817"/>
    </location>
</feature>
<feature type="region of interest" description="Disordered" evidence="1">
    <location>
        <begin position="563"/>
        <end position="582"/>
    </location>
</feature>
<dbReference type="GO" id="GO:1990334">
    <property type="term" value="C:Bfa1-Bub2 complex"/>
    <property type="evidence" value="ECO:0007669"/>
    <property type="project" value="InterPro"/>
</dbReference>
<evidence type="ECO:0000313" key="3">
    <source>
        <dbReference type="Proteomes" id="UP000439903"/>
    </source>
</evidence>
<dbReference type="PANTHER" id="PTHR35140:SF1">
    <property type="entry name" value="MITOTIC CHECK POINT PROTEIN BFA1"/>
    <property type="match status" value="1"/>
</dbReference>
<feature type="compositionally biased region" description="Low complexity" evidence="1">
    <location>
        <begin position="533"/>
        <end position="549"/>
    </location>
</feature>
<dbReference type="OrthoDB" id="19159at2759"/>
<evidence type="ECO:0000313" key="2">
    <source>
        <dbReference type="EMBL" id="KAF0379659.1"/>
    </source>
</evidence>
<dbReference type="GO" id="GO:0005096">
    <property type="term" value="F:GTPase activator activity"/>
    <property type="evidence" value="ECO:0007669"/>
    <property type="project" value="InterPro"/>
</dbReference>
<dbReference type="PANTHER" id="PTHR35140">
    <property type="entry name" value="MITOTIC CHECK POINT PROTEIN BFA1"/>
    <property type="match status" value="1"/>
</dbReference>